<evidence type="ECO:0000256" key="1">
    <source>
        <dbReference type="SAM" id="Coils"/>
    </source>
</evidence>
<evidence type="ECO:0000313" key="3">
    <source>
        <dbReference type="Proteomes" id="UP001597440"/>
    </source>
</evidence>
<gene>
    <name evidence="2" type="ORF">ACFSQW_00610</name>
</gene>
<sequence>MSNIKERVLLIAEHKGVSKTDFFKDLELSYANFKGIQKMTALNSDAVASILSRYPDIEPEWLVTGNGPMLRQGGTVVRDDMAFYQEPVVVNEIEPTLIDALKQVIASQEKTILALEEQVLILKEERKRL</sequence>
<accession>A0ABW5KX32</accession>
<evidence type="ECO:0008006" key="4">
    <source>
        <dbReference type="Google" id="ProtNLM"/>
    </source>
</evidence>
<name>A0ABW5KX32_9SPHI</name>
<protein>
    <recommendedName>
        <fullName evidence="4">XRE family transcriptional regulator</fullName>
    </recommendedName>
</protein>
<keyword evidence="1" id="KW-0175">Coiled coil</keyword>
<keyword evidence="3" id="KW-1185">Reference proteome</keyword>
<reference evidence="3" key="1">
    <citation type="journal article" date="2019" name="Int. J. Syst. Evol. Microbiol.">
        <title>The Global Catalogue of Microorganisms (GCM) 10K type strain sequencing project: providing services to taxonomists for standard genome sequencing and annotation.</title>
        <authorList>
            <consortium name="The Broad Institute Genomics Platform"/>
            <consortium name="The Broad Institute Genome Sequencing Center for Infectious Disease"/>
            <person name="Wu L."/>
            <person name="Ma J."/>
        </authorList>
    </citation>
    <scope>NUCLEOTIDE SEQUENCE [LARGE SCALE GENOMIC DNA]</scope>
    <source>
        <strain evidence="3">KCTC 52298</strain>
    </source>
</reference>
<dbReference type="EMBL" id="JBHULD010000001">
    <property type="protein sequence ID" value="MFD2552870.1"/>
    <property type="molecule type" value="Genomic_DNA"/>
</dbReference>
<proteinExistence type="predicted"/>
<feature type="coiled-coil region" evidence="1">
    <location>
        <begin position="98"/>
        <end position="125"/>
    </location>
</feature>
<organism evidence="2 3">
    <name type="scientific">Sphingobacterium tabacisoli</name>
    <dbReference type="NCBI Taxonomy" id="2044855"/>
    <lineage>
        <taxon>Bacteria</taxon>
        <taxon>Pseudomonadati</taxon>
        <taxon>Bacteroidota</taxon>
        <taxon>Sphingobacteriia</taxon>
        <taxon>Sphingobacteriales</taxon>
        <taxon>Sphingobacteriaceae</taxon>
        <taxon>Sphingobacterium</taxon>
    </lineage>
</organism>
<comment type="caution">
    <text evidence="2">The sequence shown here is derived from an EMBL/GenBank/DDBJ whole genome shotgun (WGS) entry which is preliminary data.</text>
</comment>
<dbReference type="Proteomes" id="UP001597440">
    <property type="component" value="Unassembled WGS sequence"/>
</dbReference>
<evidence type="ECO:0000313" key="2">
    <source>
        <dbReference type="EMBL" id="MFD2552870.1"/>
    </source>
</evidence>
<dbReference type="RefSeq" id="WP_210356263.1">
    <property type="nucleotide sequence ID" value="NZ_JAEQMU010000007.1"/>
</dbReference>